<dbReference type="GO" id="GO:0008168">
    <property type="term" value="F:methyltransferase activity"/>
    <property type="evidence" value="ECO:0007669"/>
    <property type="project" value="UniProtKB-KW"/>
</dbReference>
<dbReference type="Proteomes" id="UP000184088">
    <property type="component" value="Unassembled WGS sequence"/>
</dbReference>
<reference evidence="1 2" key="1">
    <citation type="submission" date="2016-11" db="EMBL/GenBank/DDBJ databases">
        <authorList>
            <person name="Jaros S."/>
            <person name="Januszkiewicz K."/>
            <person name="Wedrychowicz H."/>
        </authorList>
    </citation>
    <scope>NUCLEOTIDE SEQUENCE [LARGE SCALE GENOMIC DNA]</scope>
    <source>
        <strain evidence="1 2">DSM 17918</strain>
    </source>
</reference>
<dbReference type="SUPFAM" id="SSF51726">
    <property type="entry name" value="UROD/MetE-like"/>
    <property type="match status" value="1"/>
</dbReference>
<dbReference type="Gene3D" id="3.20.20.210">
    <property type="match status" value="1"/>
</dbReference>
<name>A0A1M4WL73_9THEO</name>
<dbReference type="GO" id="GO:0032259">
    <property type="term" value="P:methylation"/>
    <property type="evidence" value="ECO:0007669"/>
    <property type="project" value="UniProtKB-KW"/>
</dbReference>
<evidence type="ECO:0000313" key="2">
    <source>
        <dbReference type="Proteomes" id="UP000184088"/>
    </source>
</evidence>
<keyword evidence="2" id="KW-1185">Reference proteome</keyword>
<proteinExistence type="predicted"/>
<gene>
    <name evidence="1" type="ORF">SAMN02746089_00839</name>
</gene>
<dbReference type="AlphaFoldDB" id="A0A1M4WL73"/>
<dbReference type="STRING" id="1121256.SAMN02746089_00839"/>
<sequence length="356" mass="41773">MLYKECWEETKSQYEKWWNKELKKPLLSINAPKKFRRHQEYEWNGWDLLREKGDPEKAVDNFEAMAEDFLFLGESYPNLWLNLGPGVMAAYITGFLGFSGDTAWFEHPMEWDDIEKALISLKQDNEWWVYTKTLAHLIGKRSQGKFLTGMTDLGGIMDILASLRGTENLLYDLIDQPERVINAMDRILELWHICYDELNNILSQYMEGTSAWMGLWCPTKWYPIQCDFSVMISPEMFEKFVAPYLREQARRLDHTIYHWDGPGEIPHLDILLDIDEIDGIQWVPGAGNENVDSEAWLELYERIQNKGKLLVLNGADPEKISWLFERISPEGVYVSVYCDSEDKAYELLEWREKLNG</sequence>
<dbReference type="EMBL" id="FQVH01000006">
    <property type="protein sequence ID" value="SHE81944.1"/>
    <property type="molecule type" value="Genomic_DNA"/>
</dbReference>
<dbReference type="InterPro" id="IPR038071">
    <property type="entry name" value="UROD/MetE-like_sf"/>
</dbReference>
<dbReference type="OrthoDB" id="1551307at2"/>
<accession>A0A1M4WL73</accession>
<protein>
    <submittedName>
        <fullName evidence="1">5-methyltetrahydrofolate--homocysteine methyltransferase</fullName>
    </submittedName>
</protein>
<dbReference type="RefSeq" id="WP_073342012.1">
    <property type="nucleotide sequence ID" value="NZ_FQVH01000006.1"/>
</dbReference>
<keyword evidence="1" id="KW-0489">Methyltransferase</keyword>
<keyword evidence="1" id="KW-0808">Transferase</keyword>
<evidence type="ECO:0000313" key="1">
    <source>
        <dbReference type="EMBL" id="SHE81944.1"/>
    </source>
</evidence>
<organism evidence="1 2">
    <name type="scientific">Caldanaerobius fijiensis DSM 17918</name>
    <dbReference type="NCBI Taxonomy" id="1121256"/>
    <lineage>
        <taxon>Bacteria</taxon>
        <taxon>Bacillati</taxon>
        <taxon>Bacillota</taxon>
        <taxon>Clostridia</taxon>
        <taxon>Thermoanaerobacterales</taxon>
        <taxon>Thermoanaerobacteraceae</taxon>
        <taxon>Caldanaerobius</taxon>
    </lineage>
</organism>